<organism evidence="1 2">
    <name type="scientific">Paraglaciecola hydrolytica</name>
    <dbReference type="NCBI Taxonomy" id="1799789"/>
    <lineage>
        <taxon>Bacteria</taxon>
        <taxon>Pseudomonadati</taxon>
        <taxon>Pseudomonadota</taxon>
        <taxon>Gammaproteobacteria</taxon>
        <taxon>Alteromonadales</taxon>
        <taxon>Alteromonadaceae</taxon>
        <taxon>Paraglaciecola</taxon>
    </lineage>
</organism>
<dbReference type="EMBL" id="LSNE01000006">
    <property type="protein sequence ID" value="KXI28656.1"/>
    <property type="molecule type" value="Genomic_DNA"/>
</dbReference>
<gene>
    <name evidence="1" type="ORF">AX660_16395</name>
</gene>
<protein>
    <submittedName>
        <fullName evidence="1">Uncharacterized protein</fullName>
    </submittedName>
</protein>
<proteinExistence type="predicted"/>
<name>A0A136A082_9ALTE</name>
<keyword evidence="2" id="KW-1185">Reference proteome</keyword>
<sequence length="69" mass="7953">MKSAFLTKLQICDLSKTCLKGLPDLALYYFLNRFHFCLIKQHTSHNGAQVLLLQILKNNPQKNISNCFI</sequence>
<dbReference type="Proteomes" id="UP000070299">
    <property type="component" value="Unassembled WGS sequence"/>
</dbReference>
<reference evidence="2" key="1">
    <citation type="submission" date="2016-02" db="EMBL/GenBank/DDBJ databases">
        <authorList>
            <person name="Schultz-Johansen M."/>
            <person name="Glaring M.A."/>
            <person name="Bech P.K."/>
            <person name="Stougaard P."/>
        </authorList>
    </citation>
    <scope>NUCLEOTIDE SEQUENCE [LARGE SCALE GENOMIC DNA]</scope>
    <source>
        <strain evidence="2">S66</strain>
    </source>
</reference>
<evidence type="ECO:0000313" key="2">
    <source>
        <dbReference type="Proteomes" id="UP000070299"/>
    </source>
</evidence>
<evidence type="ECO:0000313" key="1">
    <source>
        <dbReference type="EMBL" id="KXI28656.1"/>
    </source>
</evidence>
<comment type="caution">
    <text evidence="1">The sequence shown here is derived from an EMBL/GenBank/DDBJ whole genome shotgun (WGS) entry which is preliminary data.</text>
</comment>
<accession>A0A136A082</accession>
<dbReference type="AlphaFoldDB" id="A0A136A082"/>